<accession>A0ACC2QQQ7</accession>
<gene>
    <name evidence="1" type="ORF">PYW08_003294</name>
</gene>
<evidence type="ECO:0000313" key="2">
    <source>
        <dbReference type="Proteomes" id="UP001231649"/>
    </source>
</evidence>
<protein>
    <submittedName>
        <fullName evidence="1">Uncharacterized protein</fullName>
    </submittedName>
</protein>
<evidence type="ECO:0000313" key="1">
    <source>
        <dbReference type="EMBL" id="KAJ8723382.1"/>
    </source>
</evidence>
<comment type="caution">
    <text evidence="1">The sequence shown here is derived from an EMBL/GenBank/DDBJ whole genome shotgun (WGS) entry which is preliminary data.</text>
</comment>
<dbReference type="Proteomes" id="UP001231649">
    <property type="component" value="Chromosome 14"/>
</dbReference>
<organism evidence="1 2">
    <name type="scientific">Mythimna loreyi</name>
    <dbReference type="NCBI Taxonomy" id="667449"/>
    <lineage>
        <taxon>Eukaryota</taxon>
        <taxon>Metazoa</taxon>
        <taxon>Ecdysozoa</taxon>
        <taxon>Arthropoda</taxon>
        <taxon>Hexapoda</taxon>
        <taxon>Insecta</taxon>
        <taxon>Pterygota</taxon>
        <taxon>Neoptera</taxon>
        <taxon>Endopterygota</taxon>
        <taxon>Lepidoptera</taxon>
        <taxon>Glossata</taxon>
        <taxon>Ditrysia</taxon>
        <taxon>Noctuoidea</taxon>
        <taxon>Noctuidae</taxon>
        <taxon>Noctuinae</taxon>
        <taxon>Hadenini</taxon>
        <taxon>Mythimna</taxon>
    </lineage>
</organism>
<sequence length="261" mass="28882">MMQLNFILLASAFFAYCDSLAILDKMEKKCSASDDECVKGVYKNFIQEAADNGIPELDIPKADPFIIKDMEVEALGMVKLTVKEGVIEGFKNCEPTESKVDLAAQRHTLSILCQRIAVESTYKLESTPTLLQLIGGINIHGEGKGGAVFEQVILNFDFGFEFKKMADGEVYIQIKPDDTEESFEVKGQASVHADSIFAGKQEISTVLVNIFNENWEFFTNNFGKTVIDNAAGLFIEHAQTLLNKIPVKDLISDDVSAYVKS</sequence>
<name>A0ACC2QQQ7_9NEOP</name>
<keyword evidence="2" id="KW-1185">Reference proteome</keyword>
<dbReference type="EMBL" id="CM056790">
    <property type="protein sequence ID" value="KAJ8723382.1"/>
    <property type="molecule type" value="Genomic_DNA"/>
</dbReference>
<proteinExistence type="predicted"/>
<reference evidence="1" key="1">
    <citation type="submission" date="2023-03" db="EMBL/GenBank/DDBJ databases">
        <title>Chromosome-level genomes of two armyworms, Mythimna separata and Mythimna loreyi, provide insights into the biosynthesis and reception of sex pheromones.</title>
        <authorList>
            <person name="Zhao H."/>
        </authorList>
    </citation>
    <scope>NUCLEOTIDE SEQUENCE</scope>
    <source>
        <strain evidence="1">BeijingLab</strain>
    </source>
</reference>